<protein>
    <submittedName>
        <fullName evidence="7">FAD-dependent oxidoreductase</fullName>
    </submittedName>
</protein>
<name>A0A6P0GPS7_9ACTN</name>
<dbReference type="Pfam" id="PF07992">
    <property type="entry name" value="Pyr_redox_2"/>
    <property type="match status" value="1"/>
</dbReference>
<dbReference type="InterPro" id="IPR036188">
    <property type="entry name" value="FAD/NAD-bd_sf"/>
</dbReference>
<evidence type="ECO:0000256" key="2">
    <source>
        <dbReference type="ARBA" id="ARBA00022630"/>
    </source>
</evidence>
<dbReference type="GO" id="GO:0005737">
    <property type="term" value="C:cytoplasm"/>
    <property type="evidence" value="ECO:0007669"/>
    <property type="project" value="TreeGrafter"/>
</dbReference>
<dbReference type="RefSeq" id="WP_163479187.1">
    <property type="nucleotide sequence ID" value="NZ_JAAGWE010000048.1"/>
</dbReference>
<dbReference type="InterPro" id="IPR028202">
    <property type="entry name" value="Reductase_C"/>
</dbReference>
<dbReference type="Pfam" id="PF14759">
    <property type="entry name" value="Reductase_C"/>
    <property type="match status" value="1"/>
</dbReference>
<evidence type="ECO:0000256" key="1">
    <source>
        <dbReference type="ARBA" id="ARBA00001974"/>
    </source>
</evidence>
<dbReference type="InterPro" id="IPR016156">
    <property type="entry name" value="FAD/NAD-linked_Rdtase_dimer_sf"/>
</dbReference>
<keyword evidence="2" id="KW-0285">Flavoprotein</keyword>
<comment type="caution">
    <text evidence="7">The sequence shown here is derived from an EMBL/GenBank/DDBJ whole genome shotgun (WGS) entry which is preliminary data.</text>
</comment>
<dbReference type="AlphaFoldDB" id="A0A6P0GPS7"/>
<evidence type="ECO:0000256" key="3">
    <source>
        <dbReference type="ARBA" id="ARBA00022827"/>
    </source>
</evidence>
<dbReference type="PANTHER" id="PTHR43557:SF2">
    <property type="entry name" value="RIESKE DOMAIN-CONTAINING PROTEIN-RELATED"/>
    <property type="match status" value="1"/>
</dbReference>
<dbReference type="Proteomes" id="UP000471126">
    <property type="component" value="Unassembled WGS sequence"/>
</dbReference>
<dbReference type="InterPro" id="IPR023753">
    <property type="entry name" value="FAD/NAD-binding_dom"/>
</dbReference>
<evidence type="ECO:0000313" key="7">
    <source>
        <dbReference type="EMBL" id="NEM08901.1"/>
    </source>
</evidence>
<keyword evidence="3" id="KW-0274">FAD</keyword>
<dbReference type="Gene3D" id="3.50.50.60">
    <property type="entry name" value="FAD/NAD(P)-binding domain"/>
    <property type="match status" value="2"/>
</dbReference>
<feature type="domain" description="Reductase C-terminal" evidence="6">
    <location>
        <begin position="321"/>
        <end position="404"/>
    </location>
</feature>
<sequence>MTRVVVIGAGQAGIGVTEALRAKGSSAQITVVGGEDELPYERPPLSKDVLLGKVTVDGVRLRSRDWYRTHDVDLRLSTWVERIDRDSRTVLLDDGRTLEYDHLVLATGSRPRRLPVPGADLDGVLNLATPSDSAQLRDRLSRARDVVVIGAGFIGLEVAAAVTASGLRPVVVELADRVLARVAGPVLSAHVAARHVDRGVDLRLGTGVTELRGTEGQVTHVVTSTGEVIPADLVVVGVGSVPADGLAADAGLDCRDGVVVDETLRTSDPAISAIGDCCRFPLGDQPTRLESVQNATDQARHVAARLASAAPFWAPYREVPWFWSTQGDLKLQMVGVPESQDDEVVRGDPGGGRFSVFRYSGDDLTCVESVNHAPGHLIGRRLLASGHSPTREQAADPGFDLKAFAAAAQPPTRTHESAVTW</sequence>
<organism evidence="7 8">
    <name type="scientific">Geodermatophilus normandii</name>
    <dbReference type="NCBI Taxonomy" id="1137989"/>
    <lineage>
        <taxon>Bacteria</taxon>
        <taxon>Bacillati</taxon>
        <taxon>Actinomycetota</taxon>
        <taxon>Actinomycetes</taxon>
        <taxon>Geodermatophilales</taxon>
        <taxon>Geodermatophilaceae</taxon>
        <taxon>Geodermatophilus</taxon>
    </lineage>
</organism>
<dbReference type="InterPro" id="IPR050446">
    <property type="entry name" value="FAD-oxidoreductase/Apoptosis"/>
</dbReference>
<dbReference type="SUPFAM" id="SSF51905">
    <property type="entry name" value="FAD/NAD(P)-binding domain"/>
    <property type="match status" value="2"/>
</dbReference>
<dbReference type="Gene3D" id="3.30.390.30">
    <property type="match status" value="1"/>
</dbReference>
<evidence type="ECO:0000259" key="5">
    <source>
        <dbReference type="Pfam" id="PF07992"/>
    </source>
</evidence>
<dbReference type="SUPFAM" id="SSF55424">
    <property type="entry name" value="FAD/NAD-linked reductases, dimerisation (C-terminal) domain"/>
    <property type="match status" value="1"/>
</dbReference>
<feature type="domain" description="FAD/NAD(P)-binding" evidence="5">
    <location>
        <begin position="3"/>
        <end position="299"/>
    </location>
</feature>
<evidence type="ECO:0000313" key="8">
    <source>
        <dbReference type="Proteomes" id="UP000471126"/>
    </source>
</evidence>
<comment type="cofactor">
    <cofactor evidence="1">
        <name>FAD</name>
        <dbReference type="ChEBI" id="CHEBI:57692"/>
    </cofactor>
</comment>
<dbReference type="PANTHER" id="PTHR43557">
    <property type="entry name" value="APOPTOSIS-INDUCING FACTOR 1"/>
    <property type="match status" value="1"/>
</dbReference>
<evidence type="ECO:0000259" key="6">
    <source>
        <dbReference type="Pfam" id="PF14759"/>
    </source>
</evidence>
<evidence type="ECO:0000256" key="4">
    <source>
        <dbReference type="ARBA" id="ARBA00023002"/>
    </source>
</evidence>
<keyword evidence="4" id="KW-0560">Oxidoreductase</keyword>
<reference evidence="7 8" key="1">
    <citation type="submission" date="2019-12" db="EMBL/GenBank/DDBJ databases">
        <title>WGS of CPCC 203550 I12A-02606.</title>
        <authorList>
            <person name="Jiang Z."/>
        </authorList>
    </citation>
    <scope>NUCLEOTIDE SEQUENCE [LARGE SCALE GENOMIC DNA]</scope>
    <source>
        <strain evidence="7 8">I12A-02606</strain>
    </source>
</reference>
<dbReference type="PRINTS" id="PR00411">
    <property type="entry name" value="PNDRDTASEI"/>
</dbReference>
<proteinExistence type="predicted"/>
<dbReference type="EMBL" id="JAAGWE010000048">
    <property type="protein sequence ID" value="NEM08901.1"/>
    <property type="molecule type" value="Genomic_DNA"/>
</dbReference>
<gene>
    <name evidence="7" type="ORF">GCU54_23365</name>
</gene>
<dbReference type="GO" id="GO:0016651">
    <property type="term" value="F:oxidoreductase activity, acting on NAD(P)H"/>
    <property type="evidence" value="ECO:0007669"/>
    <property type="project" value="TreeGrafter"/>
</dbReference>
<accession>A0A6P0GPS7</accession>
<dbReference type="PRINTS" id="PR00368">
    <property type="entry name" value="FADPNR"/>
</dbReference>